<dbReference type="GO" id="GO:0008233">
    <property type="term" value="F:peptidase activity"/>
    <property type="evidence" value="ECO:0007669"/>
    <property type="project" value="UniProtKB-KW"/>
</dbReference>
<dbReference type="Gene3D" id="3.30.1380.10">
    <property type="match status" value="1"/>
</dbReference>
<dbReference type="InterPro" id="IPR003587">
    <property type="entry name" value="Hint_dom_N"/>
</dbReference>
<dbReference type="GO" id="GO:0016015">
    <property type="term" value="F:morphogen activity"/>
    <property type="evidence" value="ECO:0007669"/>
    <property type="project" value="UniProtKB-KW"/>
</dbReference>
<keyword evidence="10" id="KW-0732">Signal</keyword>
<dbReference type="HOGENOM" id="CLU_034686_1_0_1"/>
<dbReference type="InterPro" id="IPR009045">
    <property type="entry name" value="Zn_M74/Hedgehog-like"/>
</dbReference>
<evidence type="ECO:0000256" key="12">
    <source>
        <dbReference type="ARBA" id="ARBA00022813"/>
    </source>
</evidence>
<dbReference type="GO" id="GO:0001708">
    <property type="term" value="P:cell fate specification"/>
    <property type="evidence" value="ECO:0007669"/>
    <property type="project" value="TreeGrafter"/>
</dbReference>
<evidence type="ECO:0000256" key="1">
    <source>
        <dbReference type="ARBA" id="ARBA00004193"/>
    </source>
</evidence>
<keyword evidence="15" id="KW-0564">Palmitate</keyword>
<dbReference type="GO" id="GO:0010468">
    <property type="term" value="P:regulation of gene expression"/>
    <property type="evidence" value="ECO:0007669"/>
    <property type="project" value="TreeGrafter"/>
</dbReference>
<accession>T1JFX3</accession>
<dbReference type="PROSITE" id="PS50817">
    <property type="entry name" value="INTEIN_N_TER"/>
    <property type="match status" value="1"/>
</dbReference>
<evidence type="ECO:0000256" key="16">
    <source>
        <dbReference type="ARBA" id="ARBA00023288"/>
    </source>
</evidence>
<dbReference type="GO" id="GO:0009653">
    <property type="term" value="P:anatomical structure morphogenesis"/>
    <property type="evidence" value="ECO:0007669"/>
    <property type="project" value="UniProtKB-KW"/>
</dbReference>
<dbReference type="GO" id="GO:0007267">
    <property type="term" value="P:cell-cell signaling"/>
    <property type="evidence" value="ECO:0007669"/>
    <property type="project" value="InterPro"/>
</dbReference>
<dbReference type="AlphaFoldDB" id="T1JFX3"/>
<feature type="domain" description="Hint" evidence="20">
    <location>
        <begin position="83"/>
        <end position="184"/>
    </location>
</feature>
<dbReference type="PANTHER" id="PTHR11889:SF31">
    <property type="entry name" value="PROTEIN HEDGEHOG"/>
    <property type="match status" value="1"/>
</dbReference>
<dbReference type="eggNOG" id="KOG3638">
    <property type="taxonomic scope" value="Eukaryota"/>
</dbReference>
<dbReference type="EMBL" id="JH432191">
    <property type="status" value="NOT_ANNOTATED_CDS"/>
    <property type="molecule type" value="Genomic_DNA"/>
</dbReference>
<dbReference type="GO" id="GO:0007224">
    <property type="term" value="P:smoothened signaling pathway"/>
    <property type="evidence" value="ECO:0007669"/>
    <property type="project" value="TreeGrafter"/>
</dbReference>
<comment type="catalytic activity">
    <reaction evidence="19">
        <text>glycyl-L-cysteinyl-[protein] + cholesterol + H(+) = [protein]-C-terminal glycyl cholesterol ester + N-terminal L-cysteinyl-[protein]</text>
        <dbReference type="Rhea" id="RHEA:59504"/>
        <dbReference type="Rhea" id="RHEA-COMP:12707"/>
        <dbReference type="Rhea" id="RHEA-COMP:15369"/>
        <dbReference type="Rhea" id="RHEA-COMP:15374"/>
        <dbReference type="ChEBI" id="CHEBI:15378"/>
        <dbReference type="ChEBI" id="CHEBI:16113"/>
        <dbReference type="ChEBI" id="CHEBI:65250"/>
        <dbReference type="ChEBI" id="CHEBI:143135"/>
        <dbReference type="ChEBI" id="CHEBI:143140"/>
    </reaction>
    <physiologicalReaction direction="left-to-right" evidence="19">
        <dbReference type="Rhea" id="RHEA:59505"/>
    </physiologicalReaction>
</comment>
<keyword evidence="12" id="KW-0068">Autocatalytic cleavage</keyword>
<evidence type="ECO:0000256" key="2">
    <source>
        <dbReference type="ARBA" id="ARBA00010649"/>
    </source>
</evidence>
<dbReference type="PhylomeDB" id="T1JFX3"/>
<dbReference type="InterPro" id="IPR001657">
    <property type="entry name" value="Hedgehog"/>
</dbReference>
<keyword evidence="16" id="KW-0449">Lipoprotein</keyword>
<dbReference type="Pfam" id="PF01079">
    <property type="entry name" value="Hint"/>
    <property type="match status" value="1"/>
</dbReference>
<keyword evidence="5" id="KW-1003">Cell membrane</keyword>
<evidence type="ECO:0000256" key="17">
    <source>
        <dbReference type="ARBA" id="ARBA00023301"/>
    </source>
</evidence>
<dbReference type="InterPro" id="IPR036844">
    <property type="entry name" value="Hint_dom_sf"/>
</dbReference>
<evidence type="ECO:0000256" key="9">
    <source>
        <dbReference type="ARBA" id="ARBA00022723"/>
    </source>
</evidence>
<comment type="function">
    <text evidence="18">The C-terminal part of the hedgehog protein precursor displays an autoproteolysis activity that results in the cleavage of the full-length protein into two parts (N-product and C-product). In addition, the C-terminal part displays a cholesterol transferase activity that results by the covalent attachment of a cholesterol moiety to the C-terminal of the newly generated N-product. Once cleaved, the C-product has no signaling activity and diffuses from the cell.</text>
</comment>
<evidence type="ECO:0000256" key="18">
    <source>
        <dbReference type="ARBA" id="ARBA00045369"/>
    </source>
</evidence>
<evidence type="ECO:0000256" key="5">
    <source>
        <dbReference type="ARBA" id="ARBA00022475"/>
    </source>
</evidence>
<dbReference type="GO" id="GO:0005615">
    <property type="term" value="C:extracellular space"/>
    <property type="evidence" value="ECO:0007669"/>
    <property type="project" value="TreeGrafter"/>
</dbReference>
<dbReference type="GO" id="GO:0016740">
    <property type="term" value="F:transferase activity"/>
    <property type="evidence" value="ECO:0007669"/>
    <property type="project" value="UniProtKB-KW"/>
</dbReference>
<evidence type="ECO:0000256" key="7">
    <source>
        <dbReference type="ARBA" id="ARBA00022679"/>
    </source>
</evidence>
<keyword evidence="6" id="KW-0645">Protease</keyword>
<keyword evidence="7" id="KW-0808">Transferase</keyword>
<evidence type="ECO:0000313" key="21">
    <source>
        <dbReference type="EnsemblMetazoa" id="SMAR012741-PA"/>
    </source>
</evidence>
<dbReference type="GO" id="GO:0005886">
    <property type="term" value="C:plasma membrane"/>
    <property type="evidence" value="ECO:0007669"/>
    <property type="project" value="UniProtKB-SubCell"/>
</dbReference>
<dbReference type="STRING" id="126957.T1JFX3"/>
<reference evidence="21" key="2">
    <citation type="submission" date="2015-02" db="UniProtKB">
        <authorList>
            <consortium name="EnsemblMetazoa"/>
        </authorList>
    </citation>
    <scope>IDENTIFICATION</scope>
</reference>
<dbReference type="OMA" id="EEHKGSY"/>
<keyword evidence="14" id="KW-0472">Membrane</keyword>
<dbReference type="InterPro" id="IPR000320">
    <property type="entry name" value="Hedgehog_signalling_dom"/>
</dbReference>
<keyword evidence="17" id="KW-0504">Morphogen</keyword>
<evidence type="ECO:0000313" key="22">
    <source>
        <dbReference type="Proteomes" id="UP000014500"/>
    </source>
</evidence>
<dbReference type="Proteomes" id="UP000014500">
    <property type="component" value="Unassembled WGS sequence"/>
</dbReference>
<dbReference type="PRINTS" id="PR00632">
    <property type="entry name" value="SONICHHOG"/>
</dbReference>
<keyword evidence="11" id="KW-0378">Hydrolase</keyword>
<evidence type="ECO:0000256" key="3">
    <source>
        <dbReference type="ARBA" id="ARBA00021970"/>
    </source>
</evidence>
<evidence type="ECO:0000256" key="15">
    <source>
        <dbReference type="ARBA" id="ARBA00023139"/>
    </source>
</evidence>
<dbReference type="GO" id="GO:0005113">
    <property type="term" value="F:patched binding"/>
    <property type="evidence" value="ECO:0007669"/>
    <property type="project" value="TreeGrafter"/>
</dbReference>
<keyword evidence="8" id="KW-0709">Segmentation polarity protein</keyword>
<protein>
    <recommendedName>
        <fullName evidence="3">Protein hedgehog</fullName>
    </recommendedName>
</protein>
<dbReference type="GO" id="GO:0005509">
    <property type="term" value="F:calcium ion binding"/>
    <property type="evidence" value="ECO:0007669"/>
    <property type="project" value="TreeGrafter"/>
</dbReference>
<comment type="subcellular location">
    <subcellularLocation>
        <location evidence="1">Cell membrane</location>
        <topology evidence="1">Lipid-anchor</topology>
    </subcellularLocation>
</comment>
<keyword evidence="4" id="KW-0217">Developmental protein</keyword>
<dbReference type="InterPro" id="IPR006141">
    <property type="entry name" value="Intein_N"/>
</dbReference>
<evidence type="ECO:0000259" key="20">
    <source>
        <dbReference type="SMART" id="SM00306"/>
    </source>
</evidence>
<proteinExistence type="inferred from homology"/>
<dbReference type="SUPFAM" id="SSF51294">
    <property type="entry name" value="Hedgehog/intein (Hint) domain"/>
    <property type="match status" value="1"/>
</dbReference>
<evidence type="ECO:0000256" key="8">
    <source>
        <dbReference type="ARBA" id="ARBA00022716"/>
    </source>
</evidence>
<evidence type="ECO:0000256" key="4">
    <source>
        <dbReference type="ARBA" id="ARBA00022473"/>
    </source>
</evidence>
<comment type="similarity">
    <text evidence="2">Belongs to the hedgehog family.</text>
</comment>
<evidence type="ECO:0000256" key="14">
    <source>
        <dbReference type="ARBA" id="ARBA00023136"/>
    </source>
</evidence>
<dbReference type="GO" id="GO:0007367">
    <property type="term" value="P:segment polarity determination"/>
    <property type="evidence" value="ECO:0007669"/>
    <property type="project" value="UniProtKB-KW"/>
</dbReference>
<dbReference type="SUPFAM" id="SSF55166">
    <property type="entry name" value="Hedgehog/DD-peptidase"/>
    <property type="match status" value="1"/>
</dbReference>
<evidence type="ECO:0000256" key="13">
    <source>
        <dbReference type="ARBA" id="ARBA00022837"/>
    </source>
</evidence>
<dbReference type="InterPro" id="IPR050387">
    <property type="entry name" value="Hedgehog_Signaling"/>
</dbReference>
<keyword evidence="22" id="KW-1185">Reference proteome</keyword>
<name>T1JFX3_STRMM</name>
<dbReference type="Pfam" id="PF01085">
    <property type="entry name" value="HH_signal"/>
    <property type="match status" value="1"/>
</dbReference>
<dbReference type="FunFam" id="2.170.16.10:FF:000001">
    <property type="entry name" value="Indian hedgehog"/>
    <property type="match status" value="1"/>
</dbReference>
<dbReference type="InterPro" id="IPR001767">
    <property type="entry name" value="Hedgehog_Hint"/>
</dbReference>
<evidence type="ECO:0000256" key="11">
    <source>
        <dbReference type="ARBA" id="ARBA00022801"/>
    </source>
</evidence>
<dbReference type="PANTHER" id="PTHR11889">
    <property type="entry name" value="HEDGEHOG"/>
    <property type="match status" value="1"/>
</dbReference>
<dbReference type="GO" id="GO:0016539">
    <property type="term" value="P:intein-mediated protein splicing"/>
    <property type="evidence" value="ECO:0007669"/>
    <property type="project" value="InterPro"/>
</dbReference>
<keyword evidence="9" id="KW-0479">Metal-binding</keyword>
<keyword evidence="13" id="KW-0106">Calcium</keyword>
<organism evidence="21 22">
    <name type="scientific">Strigamia maritima</name>
    <name type="common">European centipede</name>
    <name type="synonym">Geophilus maritimus</name>
    <dbReference type="NCBI Taxonomy" id="126957"/>
    <lineage>
        <taxon>Eukaryota</taxon>
        <taxon>Metazoa</taxon>
        <taxon>Ecdysozoa</taxon>
        <taxon>Arthropoda</taxon>
        <taxon>Myriapoda</taxon>
        <taxon>Chilopoda</taxon>
        <taxon>Pleurostigmophora</taxon>
        <taxon>Geophilomorpha</taxon>
        <taxon>Linotaeniidae</taxon>
        <taxon>Strigamia</taxon>
    </lineage>
</organism>
<dbReference type="EnsemblMetazoa" id="SMAR012741-RA">
    <property type="protein sequence ID" value="SMAR012741-PA"/>
    <property type="gene ID" value="SMAR012741"/>
</dbReference>
<dbReference type="Gene3D" id="2.170.16.10">
    <property type="entry name" value="Hedgehog/Intein (Hint) domain"/>
    <property type="match status" value="1"/>
</dbReference>
<evidence type="ECO:0000256" key="10">
    <source>
        <dbReference type="ARBA" id="ARBA00022729"/>
    </source>
</evidence>
<dbReference type="FunFam" id="3.30.1380.10:FF:000005">
    <property type="entry name" value="Sonic hedgehog signaling molecule"/>
    <property type="match status" value="1"/>
</dbReference>
<sequence length="302" mass="34124">MNQWPGVKLRVTEAWDDEGIHATDSLHYEGRAVDITTSDRDRSKYGLLARLAVQAGFDWVYYESRSHIHCSVKSESSQAAKSGGCFHGNGTVRTTSGTKFMSDLRSGDRVLTLNENKELIFSPVLLFLHQDSDKSENFVVLETESSKRLVVTRNHLLVIAVSNYTKASVFARDVRVGNHVYAIVDEKPRLERVVSVFARVETGIYAPLTQHGTIIVDDVFVTCYATFEDFGTAHWAMAPVRILFTLTRLVERVTSLSIWASSDDDRVHWYPQLLYTVAERTLPSSFFYSEDGGDVNLYRNLI</sequence>
<evidence type="ECO:0000256" key="19">
    <source>
        <dbReference type="ARBA" id="ARBA00048589"/>
    </source>
</evidence>
<reference evidence="22" key="1">
    <citation type="submission" date="2011-05" db="EMBL/GenBank/DDBJ databases">
        <authorList>
            <person name="Richards S.R."/>
            <person name="Qu J."/>
            <person name="Jiang H."/>
            <person name="Jhangiani S.N."/>
            <person name="Agravi P."/>
            <person name="Goodspeed R."/>
            <person name="Gross S."/>
            <person name="Mandapat C."/>
            <person name="Jackson L."/>
            <person name="Mathew T."/>
            <person name="Pu L."/>
            <person name="Thornton R."/>
            <person name="Saada N."/>
            <person name="Wilczek-Boney K.B."/>
            <person name="Lee S."/>
            <person name="Kovar C."/>
            <person name="Wu Y."/>
            <person name="Scherer S.E."/>
            <person name="Worley K.C."/>
            <person name="Muzny D.M."/>
            <person name="Gibbs R."/>
        </authorList>
    </citation>
    <scope>NUCLEOTIDE SEQUENCE</scope>
    <source>
        <strain evidence="22">Brora</strain>
    </source>
</reference>
<dbReference type="CDD" id="cd00081">
    <property type="entry name" value="Hint"/>
    <property type="match status" value="1"/>
</dbReference>
<evidence type="ECO:0000256" key="6">
    <source>
        <dbReference type="ARBA" id="ARBA00022670"/>
    </source>
</evidence>
<dbReference type="GO" id="GO:0048731">
    <property type="term" value="P:system development"/>
    <property type="evidence" value="ECO:0007669"/>
    <property type="project" value="UniProtKB-ARBA"/>
</dbReference>
<dbReference type="GO" id="GO:0016540">
    <property type="term" value="P:protein autoprocessing"/>
    <property type="evidence" value="ECO:0007669"/>
    <property type="project" value="InterPro"/>
</dbReference>
<dbReference type="SMART" id="SM00306">
    <property type="entry name" value="HintN"/>
    <property type="match status" value="1"/>
</dbReference>